<name>A0A1Q5PCU9_9BACT</name>
<evidence type="ECO:0000256" key="2">
    <source>
        <dbReference type="SAM" id="Phobius"/>
    </source>
</evidence>
<dbReference type="SUPFAM" id="SSF46785">
    <property type="entry name" value="Winged helix' DNA-binding domain"/>
    <property type="match status" value="1"/>
</dbReference>
<dbReference type="InterPro" id="IPR036390">
    <property type="entry name" value="WH_DNA-bd_sf"/>
</dbReference>
<dbReference type="STRING" id="1797110.A3841_17025"/>
<accession>A0A1Q5PCU9</accession>
<dbReference type="SUPFAM" id="SSF53067">
    <property type="entry name" value="Actin-like ATPase domain"/>
    <property type="match status" value="1"/>
</dbReference>
<dbReference type="RefSeq" id="WP_073852166.1">
    <property type="nucleotide sequence ID" value="NZ_LVWA01000005.1"/>
</dbReference>
<evidence type="ECO:0000313" key="4">
    <source>
        <dbReference type="Proteomes" id="UP000186551"/>
    </source>
</evidence>
<dbReference type="InterPro" id="IPR000600">
    <property type="entry name" value="ROK"/>
</dbReference>
<dbReference type="Gene3D" id="1.10.10.10">
    <property type="entry name" value="Winged helix-like DNA-binding domain superfamily/Winged helix DNA-binding domain"/>
    <property type="match status" value="1"/>
</dbReference>
<dbReference type="InterPro" id="IPR043129">
    <property type="entry name" value="ATPase_NBD"/>
</dbReference>
<keyword evidence="3" id="KW-0808">Transferase</keyword>
<comment type="caution">
    <text evidence="3">The sequence shown here is derived from an EMBL/GenBank/DDBJ whole genome shotgun (WGS) entry which is preliminary data.</text>
</comment>
<dbReference type="EMBL" id="LVWA01000005">
    <property type="protein sequence ID" value="OKL40056.1"/>
    <property type="molecule type" value="Genomic_DNA"/>
</dbReference>
<dbReference type="Proteomes" id="UP000186551">
    <property type="component" value="Unassembled WGS sequence"/>
</dbReference>
<keyword evidence="2" id="KW-0812">Transmembrane</keyword>
<evidence type="ECO:0000256" key="1">
    <source>
        <dbReference type="ARBA" id="ARBA00006479"/>
    </source>
</evidence>
<organism evidence="3 4">
    <name type="scientific">Pontibacter flavimaris</name>
    <dbReference type="NCBI Taxonomy" id="1797110"/>
    <lineage>
        <taxon>Bacteria</taxon>
        <taxon>Pseudomonadati</taxon>
        <taxon>Bacteroidota</taxon>
        <taxon>Cytophagia</taxon>
        <taxon>Cytophagales</taxon>
        <taxon>Hymenobacteraceae</taxon>
        <taxon>Pontibacter</taxon>
    </lineage>
</organism>
<reference evidence="3 4" key="1">
    <citation type="submission" date="2016-03" db="EMBL/GenBank/DDBJ databases">
        <title>Genome sequence of Pontibacter sp. nov., of the family cytophagaceae, isolated from marine sediment of the Yellow Sea, China.</title>
        <authorList>
            <person name="Zhang G."/>
            <person name="Zhang R."/>
        </authorList>
    </citation>
    <scope>NUCLEOTIDE SEQUENCE [LARGE SCALE GENOMIC DNA]</scope>
    <source>
        <strain evidence="3 4">S10-8</strain>
    </source>
</reference>
<dbReference type="Pfam" id="PF00480">
    <property type="entry name" value="ROK"/>
    <property type="match status" value="1"/>
</dbReference>
<keyword evidence="2" id="KW-0472">Membrane</keyword>
<evidence type="ECO:0000313" key="3">
    <source>
        <dbReference type="EMBL" id="OKL40056.1"/>
    </source>
</evidence>
<dbReference type="PANTHER" id="PTHR18964:SF149">
    <property type="entry name" value="BIFUNCTIONAL UDP-N-ACETYLGLUCOSAMINE 2-EPIMERASE_N-ACETYLMANNOSAMINE KINASE"/>
    <property type="match status" value="1"/>
</dbReference>
<dbReference type="PANTHER" id="PTHR18964">
    <property type="entry name" value="ROK (REPRESSOR, ORF, KINASE) FAMILY"/>
    <property type="match status" value="1"/>
</dbReference>
<sequence length="405" mass="43599">MFGKQVAYKRNIAKHLYFAGDLSCADLSTLTGKSVPLTARLLGELVNEGTVVETGYALSTGGRRPQMYSLRPDLMYVVSVAMDQLITRIALLDMHNNYIGEVHKVELPLADNPDALQQLARHLTQFIAQTGVPADKIIGVGIGMPGFVDVIKGVNHSFLNNGQFSLVTYLESEIKLPVVIDNDSSLVALAEHKLGTAKDRQNVMVLSIGWGIGLGMVLNGALFRGHNGFAGEFSHIPIFMNDKMCSCGKSGCLETETSLVVVAERAVEGLKSGRASMLQGLTLVDMEATSNAIMEAALKGDRFAIELFSDTAYNIGRGVATLIHLLNPELIVLSGRGSVAGKLWMAPLQQAINEHCIPKIAEDMEIKVSTFGYEAEIIGAAALVMEHYDTLSLGKSKTVGQHQGV</sequence>
<keyword evidence="4" id="KW-1185">Reference proteome</keyword>
<gene>
    <name evidence="3" type="ORF">A3841_17025</name>
</gene>
<comment type="similarity">
    <text evidence="1">Belongs to the ROK (NagC/XylR) family.</text>
</comment>
<dbReference type="OrthoDB" id="9810372at2"/>
<feature type="transmembrane region" description="Helical" evidence="2">
    <location>
        <begin position="203"/>
        <end position="223"/>
    </location>
</feature>
<proteinExistence type="inferred from homology"/>
<dbReference type="AlphaFoldDB" id="A0A1Q5PCU9"/>
<protein>
    <submittedName>
        <fullName evidence="3">Sugar kinase</fullName>
    </submittedName>
</protein>
<keyword evidence="3" id="KW-0418">Kinase</keyword>
<dbReference type="InterPro" id="IPR036388">
    <property type="entry name" value="WH-like_DNA-bd_sf"/>
</dbReference>
<dbReference type="Gene3D" id="3.30.420.40">
    <property type="match status" value="2"/>
</dbReference>
<keyword evidence="2" id="KW-1133">Transmembrane helix</keyword>
<dbReference type="GO" id="GO:0016301">
    <property type="term" value="F:kinase activity"/>
    <property type="evidence" value="ECO:0007669"/>
    <property type="project" value="UniProtKB-KW"/>
</dbReference>